<name>C8VWH2_DESAS</name>
<dbReference type="Proteomes" id="UP000002217">
    <property type="component" value="Chromosome"/>
</dbReference>
<reference evidence="1 2" key="1">
    <citation type="journal article" date="2009" name="Stand. Genomic Sci.">
        <title>Complete genome sequence of Desulfotomaculum acetoxidans type strain (5575).</title>
        <authorList>
            <person name="Spring S."/>
            <person name="Lapidus A."/>
            <person name="Schroder M."/>
            <person name="Gleim D."/>
            <person name="Sims D."/>
            <person name="Meincke L."/>
            <person name="Glavina Del Rio T."/>
            <person name="Tice H."/>
            <person name="Copeland A."/>
            <person name="Cheng J.F."/>
            <person name="Lucas S."/>
            <person name="Chen F."/>
            <person name="Nolan M."/>
            <person name="Bruce D."/>
            <person name="Goodwin L."/>
            <person name="Pitluck S."/>
            <person name="Ivanova N."/>
            <person name="Mavromatis K."/>
            <person name="Mikhailova N."/>
            <person name="Pati A."/>
            <person name="Chen A."/>
            <person name="Palaniappan K."/>
            <person name="Land M."/>
            <person name="Hauser L."/>
            <person name="Chang Y.J."/>
            <person name="Jeffries C.D."/>
            <person name="Chain P."/>
            <person name="Saunders E."/>
            <person name="Brettin T."/>
            <person name="Detter J.C."/>
            <person name="Goker M."/>
            <person name="Bristow J."/>
            <person name="Eisen J.A."/>
            <person name="Markowitz V."/>
            <person name="Hugenholtz P."/>
            <person name="Kyrpides N.C."/>
            <person name="Klenk H.P."/>
            <person name="Han C."/>
        </authorList>
    </citation>
    <scope>NUCLEOTIDE SEQUENCE [LARGE SCALE GENOMIC DNA]</scope>
    <source>
        <strain evidence="2">ATCC 49208 / DSM 771 / VKM B-1644</strain>
    </source>
</reference>
<accession>C8VWH2</accession>
<dbReference type="KEGG" id="dae:Dtox_1667"/>
<protein>
    <recommendedName>
        <fullName evidence="3">YkgJ family cysteine cluster protein</fullName>
    </recommendedName>
</protein>
<gene>
    <name evidence="1" type="ordered locus">Dtox_1667</name>
</gene>
<organism evidence="1 2">
    <name type="scientific">Desulfofarcimen acetoxidans (strain ATCC 49208 / DSM 771 / KCTC 5769 / VKM B-1644 / 5575)</name>
    <name type="common">Desulfotomaculum acetoxidans</name>
    <dbReference type="NCBI Taxonomy" id="485916"/>
    <lineage>
        <taxon>Bacteria</taxon>
        <taxon>Bacillati</taxon>
        <taxon>Bacillota</taxon>
        <taxon>Clostridia</taxon>
        <taxon>Eubacteriales</taxon>
        <taxon>Peptococcaceae</taxon>
        <taxon>Desulfofarcimen</taxon>
    </lineage>
</organism>
<evidence type="ECO:0000313" key="2">
    <source>
        <dbReference type="Proteomes" id="UP000002217"/>
    </source>
</evidence>
<dbReference type="RefSeq" id="WP_015757235.1">
    <property type="nucleotide sequence ID" value="NC_013216.1"/>
</dbReference>
<keyword evidence="2" id="KW-1185">Reference proteome</keyword>
<sequence length="185" mass="21368">MKVPSKIIVAVHRLYALIDQLADQLVRMDNYWNKCFPCTNKGCCCVGVDIPVYEAEWLLIAEYLSKLCHEDIEQVKKNLSDNILCPFRLTTKCAIHTVRPLYCRFTPYMAVYYEAATEIEVMYPAANCTFIRQHCTRITGSPPQSFESLGGRHFIVITETVYKAQEFKLLKDFGDTKYLSELLFL</sequence>
<proteinExistence type="predicted"/>
<dbReference type="EMBL" id="CP001720">
    <property type="protein sequence ID" value="ACV62524.1"/>
    <property type="molecule type" value="Genomic_DNA"/>
</dbReference>
<evidence type="ECO:0000313" key="1">
    <source>
        <dbReference type="EMBL" id="ACV62524.1"/>
    </source>
</evidence>
<dbReference type="AlphaFoldDB" id="C8VWH2"/>
<evidence type="ECO:0008006" key="3">
    <source>
        <dbReference type="Google" id="ProtNLM"/>
    </source>
</evidence>
<dbReference type="OrthoDB" id="9810361at2"/>
<dbReference type="HOGENOM" id="CLU_1459066_0_0_9"/>